<sequence length="113" mass="11390">MASSGGRGSWAEVWGSGAVCSWQSWTNLTGAGEGTGNVRGCLPVHCKCLLPSSGGGPLHLEVEAVEAAVDGTVGSCWCSWLPSLLMVSESTASCSSVCGRVLELSSRGGSGPM</sequence>
<keyword evidence="2" id="KW-1185">Reference proteome</keyword>
<comment type="caution">
    <text evidence="1">The sequence shown here is derived from an EMBL/GenBank/DDBJ whole genome shotgun (WGS) entry which is preliminary data.</text>
</comment>
<organism evidence="1 2">
    <name type="scientific">Acipenser oxyrinchus oxyrinchus</name>
    <dbReference type="NCBI Taxonomy" id="40147"/>
    <lineage>
        <taxon>Eukaryota</taxon>
        <taxon>Metazoa</taxon>
        <taxon>Chordata</taxon>
        <taxon>Craniata</taxon>
        <taxon>Vertebrata</taxon>
        <taxon>Euteleostomi</taxon>
        <taxon>Actinopterygii</taxon>
        <taxon>Chondrostei</taxon>
        <taxon>Acipenseriformes</taxon>
        <taxon>Acipenseridae</taxon>
        <taxon>Acipenser</taxon>
    </lineage>
</organism>
<evidence type="ECO:0000313" key="1">
    <source>
        <dbReference type="EMBL" id="KAK1174868.1"/>
    </source>
</evidence>
<gene>
    <name evidence="1" type="ORF">AOXY_G2461</name>
</gene>
<reference evidence="1" key="1">
    <citation type="submission" date="2022-02" db="EMBL/GenBank/DDBJ databases">
        <title>Atlantic sturgeon de novo genome assembly.</title>
        <authorList>
            <person name="Stock M."/>
            <person name="Klopp C."/>
            <person name="Guiguen Y."/>
            <person name="Cabau C."/>
            <person name="Parinello H."/>
            <person name="Santidrian Yebra-Pimentel E."/>
            <person name="Kuhl H."/>
            <person name="Dirks R.P."/>
            <person name="Guessner J."/>
            <person name="Wuertz S."/>
            <person name="Du K."/>
            <person name="Schartl M."/>
        </authorList>
    </citation>
    <scope>NUCLEOTIDE SEQUENCE</scope>
    <source>
        <strain evidence="1">STURGEONOMICS-FGT-2020</strain>
        <tissue evidence="1">Whole blood</tissue>
    </source>
</reference>
<proteinExistence type="predicted"/>
<dbReference type="AlphaFoldDB" id="A0AAD8LUF2"/>
<evidence type="ECO:0000313" key="2">
    <source>
        <dbReference type="Proteomes" id="UP001230051"/>
    </source>
</evidence>
<dbReference type="Proteomes" id="UP001230051">
    <property type="component" value="Unassembled WGS sequence"/>
</dbReference>
<name>A0AAD8LUF2_ACIOX</name>
<dbReference type="EMBL" id="JAGXEW010000002">
    <property type="protein sequence ID" value="KAK1174868.1"/>
    <property type="molecule type" value="Genomic_DNA"/>
</dbReference>
<protein>
    <submittedName>
        <fullName evidence="1">Uncharacterized protein</fullName>
    </submittedName>
</protein>
<accession>A0AAD8LUF2</accession>